<dbReference type="GO" id="GO:0002161">
    <property type="term" value="F:aminoacyl-tRNA deacylase activity"/>
    <property type="evidence" value="ECO:0007669"/>
    <property type="project" value="InterPro"/>
</dbReference>
<evidence type="ECO:0000313" key="2">
    <source>
        <dbReference type="EMBL" id="OEE61684.1"/>
    </source>
</evidence>
<sequence length="167" mass="18214">MSQTLDEIMKKNIALMTACDVAYQQWEHEPILDFDTDERVGERLGWTATPTKSLFLSFKSGGHALLLTHKDARLDSKSVKALMGQRPSIASNEEMIATLGCVPGAVCPFGLPEHIPLLVDDTLFGFDTLMYTPGPPEFTFAFAAKDLTVLLSALPNPIHLLGQPADA</sequence>
<evidence type="ECO:0000259" key="1">
    <source>
        <dbReference type="Pfam" id="PF04073"/>
    </source>
</evidence>
<dbReference type="Proteomes" id="UP000095039">
    <property type="component" value="Unassembled WGS sequence"/>
</dbReference>
<dbReference type="SUPFAM" id="SSF55826">
    <property type="entry name" value="YbaK/ProRS associated domain"/>
    <property type="match status" value="1"/>
</dbReference>
<organism evidence="2 3">
    <name type="scientific">Enterovibrio norvegicus FF-454</name>
    <dbReference type="NCBI Taxonomy" id="1185651"/>
    <lineage>
        <taxon>Bacteria</taxon>
        <taxon>Pseudomonadati</taxon>
        <taxon>Pseudomonadota</taxon>
        <taxon>Gammaproteobacteria</taxon>
        <taxon>Vibrionales</taxon>
        <taxon>Vibrionaceae</taxon>
        <taxon>Enterovibrio</taxon>
    </lineage>
</organism>
<proteinExistence type="predicted"/>
<comment type="caution">
    <text evidence="2">The sequence shown here is derived from an EMBL/GenBank/DDBJ whole genome shotgun (WGS) entry which is preliminary data.</text>
</comment>
<dbReference type="AlphaFoldDB" id="A0A1E5C826"/>
<name>A0A1E5C826_9GAMM</name>
<dbReference type="GO" id="GO:0003677">
    <property type="term" value="F:DNA binding"/>
    <property type="evidence" value="ECO:0007669"/>
    <property type="project" value="UniProtKB-KW"/>
</dbReference>
<accession>A0A1E5C826</accession>
<keyword evidence="3" id="KW-1185">Reference proteome</keyword>
<dbReference type="CDD" id="cd04332">
    <property type="entry name" value="YbaK_like"/>
    <property type="match status" value="1"/>
</dbReference>
<evidence type="ECO:0000313" key="3">
    <source>
        <dbReference type="Proteomes" id="UP000095039"/>
    </source>
</evidence>
<dbReference type="Gene3D" id="3.90.960.10">
    <property type="entry name" value="YbaK/aminoacyl-tRNA synthetase-associated domain"/>
    <property type="match status" value="1"/>
</dbReference>
<dbReference type="InterPro" id="IPR007214">
    <property type="entry name" value="YbaK/aa-tRNA-synth-assoc-dom"/>
</dbReference>
<dbReference type="InterPro" id="IPR036754">
    <property type="entry name" value="YbaK/aa-tRNA-synt-asso_dom_sf"/>
</dbReference>
<dbReference type="RefSeq" id="WP_016960274.1">
    <property type="nucleotide sequence ID" value="NZ_AJWN02000043.1"/>
</dbReference>
<keyword evidence="2" id="KW-0238">DNA-binding</keyword>
<reference evidence="2 3" key="1">
    <citation type="journal article" date="2012" name="Science">
        <title>Ecological populations of bacteria act as socially cohesive units of antibiotic production and resistance.</title>
        <authorList>
            <person name="Cordero O.X."/>
            <person name="Wildschutte H."/>
            <person name="Kirkup B."/>
            <person name="Proehl S."/>
            <person name="Ngo L."/>
            <person name="Hussain F."/>
            <person name="Le Roux F."/>
            <person name="Mincer T."/>
            <person name="Polz M.F."/>
        </authorList>
    </citation>
    <scope>NUCLEOTIDE SEQUENCE [LARGE SCALE GENOMIC DNA]</scope>
    <source>
        <strain evidence="2 3">FF-454</strain>
    </source>
</reference>
<gene>
    <name evidence="2" type="ORF">A1OK_07945</name>
</gene>
<feature type="domain" description="YbaK/aminoacyl-tRNA synthetase-associated" evidence="1">
    <location>
        <begin position="50"/>
        <end position="147"/>
    </location>
</feature>
<dbReference type="EMBL" id="AJWN02000043">
    <property type="protein sequence ID" value="OEE61684.1"/>
    <property type="molecule type" value="Genomic_DNA"/>
</dbReference>
<dbReference type="Pfam" id="PF04073">
    <property type="entry name" value="tRNA_edit"/>
    <property type="match status" value="1"/>
</dbReference>
<protein>
    <submittedName>
        <fullName evidence="2">DNA-binding protein</fullName>
    </submittedName>
</protein>